<reference evidence="1" key="1">
    <citation type="journal article" date="2022" name="Int. J. Mol. Sci.">
        <title>Draft Genome of Tanacetum Coccineum: Genomic Comparison of Closely Related Tanacetum-Family Plants.</title>
        <authorList>
            <person name="Yamashiro T."/>
            <person name="Shiraishi A."/>
            <person name="Nakayama K."/>
            <person name="Satake H."/>
        </authorList>
    </citation>
    <scope>NUCLEOTIDE SEQUENCE</scope>
</reference>
<organism evidence="1 2">
    <name type="scientific">Tanacetum coccineum</name>
    <dbReference type="NCBI Taxonomy" id="301880"/>
    <lineage>
        <taxon>Eukaryota</taxon>
        <taxon>Viridiplantae</taxon>
        <taxon>Streptophyta</taxon>
        <taxon>Embryophyta</taxon>
        <taxon>Tracheophyta</taxon>
        <taxon>Spermatophyta</taxon>
        <taxon>Magnoliopsida</taxon>
        <taxon>eudicotyledons</taxon>
        <taxon>Gunneridae</taxon>
        <taxon>Pentapetalae</taxon>
        <taxon>asterids</taxon>
        <taxon>campanulids</taxon>
        <taxon>Asterales</taxon>
        <taxon>Asteraceae</taxon>
        <taxon>Asteroideae</taxon>
        <taxon>Anthemideae</taxon>
        <taxon>Anthemidinae</taxon>
        <taxon>Tanacetum</taxon>
    </lineage>
</organism>
<reference evidence="1" key="2">
    <citation type="submission" date="2022-01" db="EMBL/GenBank/DDBJ databases">
        <authorList>
            <person name="Yamashiro T."/>
            <person name="Shiraishi A."/>
            <person name="Satake H."/>
            <person name="Nakayama K."/>
        </authorList>
    </citation>
    <scope>NUCLEOTIDE SEQUENCE</scope>
</reference>
<evidence type="ECO:0000313" key="2">
    <source>
        <dbReference type="Proteomes" id="UP001151760"/>
    </source>
</evidence>
<keyword evidence="2" id="KW-1185">Reference proteome</keyword>
<name>A0ABQ5EUI9_9ASTR</name>
<gene>
    <name evidence="1" type="ORF">Tco_0989578</name>
</gene>
<protein>
    <submittedName>
        <fullName evidence="1">Uncharacterized protein</fullName>
    </submittedName>
</protein>
<comment type="caution">
    <text evidence="1">The sequence shown here is derived from an EMBL/GenBank/DDBJ whole genome shotgun (WGS) entry which is preliminary data.</text>
</comment>
<accession>A0ABQ5EUI9</accession>
<proteinExistence type="predicted"/>
<evidence type="ECO:0000313" key="1">
    <source>
        <dbReference type="EMBL" id="GJT54524.1"/>
    </source>
</evidence>
<sequence length="312" mass="32976">MGGVGGWWGGKDERVWEEEIMIRVDEVNGMGELGKEVVGWIICLGDGLDVMRGEVQVGLEGDKIAFRVGGGSYGTVILGDSSNVGVWVMGRILGLSLGGLSILRYWVSMGWGVWVGVGWESNGGRRELGARMVGGSRIEGWLGRRGSGGDRGLVWSVIKGGGGVCMLDWGMLGLMGEGDGYLDYGEYWVGRFVVSGCVEGAIGGIGYLELVINKVNDGRQIGGGEKGNGLERVLDWGGYGSMYADVLGSRWLLGWLCSGRLSGHRGVGMDGRASGCNGVGWGLCGCGEALMRFVMLGWGWVLDMGGVVGRSD</sequence>
<dbReference type="Proteomes" id="UP001151760">
    <property type="component" value="Unassembled WGS sequence"/>
</dbReference>
<dbReference type="EMBL" id="BQNB010016679">
    <property type="protein sequence ID" value="GJT54524.1"/>
    <property type="molecule type" value="Genomic_DNA"/>
</dbReference>